<dbReference type="GO" id="GO:0015293">
    <property type="term" value="F:symporter activity"/>
    <property type="evidence" value="ECO:0007669"/>
    <property type="project" value="UniProtKB-KW"/>
</dbReference>
<dbReference type="AlphaFoldDB" id="A0A498H209"/>
<dbReference type="PROSITE" id="PS00610">
    <property type="entry name" value="NA_NEUROTRAN_SYMP_1"/>
    <property type="match status" value="1"/>
</dbReference>
<accession>A0A498H209</accession>
<feature type="transmembrane region" description="Helical" evidence="7">
    <location>
        <begin position="82"/>
        <end position="109"/>
    </location>
</feature>
<gene>
    <name evidence="8" type="ORF">ABH15_07990</name>
</gene>
<keyword evidence="4 7" id="KW-1133">Transmembrane helix</keyword>
<evidence type="ECO:0000313" key="9">
    <source>
        <dbReference type="Proteomes" id="UP000290932"/>
    </source>
</evidence>
<feature type="transmembrane region" description="Helical" evidence="7">
    <location>
        <begin position="129"/>
        <end position="148"/>
    </location>
</feature>
<dbReference type="GO" id="GO:0016020">
    <property type="term" value="C:membrane"/>
    <property type="evidence" value="ECO:0007669"/>
    <property type="project" value="UniProtKB-SubCell"/>
</dbReference>
<feature type="transmembrane region" description="Helical" evidence="7">
    <location>
        <begin position="331"/>
        <end position="350"/>
    </location>
</feature>
<comment type="caution">
    <text evidence="8">The sequence shown here is derived from an EMBL/GenBank/DDBJ whole genome shotgun (WGS) entry which is preliminary data.</text>
</comment>
<reference evidence="8 9" key="1">
    <citation type="journal article" date="2015" name="Int. J. Syst. Evol. Microbiol.">
        <title>Methanoculleus taiwanensis sp. nov., a methanogen isolated from deep marine sediment at the deformation front area near Taiwan.</title>
        <authorList>
            <person name="Weng C.Y."/>
            <person name="Chen S.C."/>
            <person name="Lai M.C."/>
            <person name="Wu S.Y."/>
            <person name="Lin S."/>
            <person name="Yang T.F."/>
            <person name="Chen P.C."/>
        </authorList>
    </citation>
    <scope>NUCLEOTIDE SEQUENCE [LARGE SCALE GENOMIC DNA]</scope>
    <source>
        <strain evidence="8 9">CYW4</strain>
    </source>
</reference>
<comment type="subcellular location">
    <subcellularLocation>
        <location evidence="1">Membrane</location>
        <topology evidence="1">Multi-pass membrane protein</topology>
    </subcellularLocation>
</comment>
<evidence type="ECO:0000256" key="4">
    <source>
        <dbReference type="ARBA" id="ARBA00022989"/>
    </source>
</evidence>
<feature type="transmembrane region" description="Helical" evidence="7">
    <location>
        <begin position="284"/>
        <end position="310"/>
    </location>
</feature>
<dbReference type="EMBL" id="LHQS01000002">
    <property type="protein sequence ID" value="RXE56110.1"/>
    <property type="molecule type" value="Genomic_DNA"/>
</dbReference>
<dbReference type="InterPro" id="IPR000175">
    <property type="entry name" value="Na/ntran_symport"/>
</dbReference>
<dbReference type="PROSITE" id="PS50267">
    <property type="entry name" value="NA_NEUROTRAN_SYMP_3"/>
    <property type="match status" value="1"/>
</dbReference>
<keyword evidence="3 6" id="KW-0812">Transmembrane</keyword>
<feature type="transmembrane region" description="Helical" evidence="7">
    <location>
        <begin position="12"/>
        <end position="30"/>
    </location>
</feature>
<evidence type="ECO:0000256" key="6">
    <source>
        <dbReference type="RuleBase" id="RU003732"/>
    </source>
</evidence>
<name>A0A498H209_9EURY</name>
<proteinExistence type="inferred from homology"/>
<dbReference type="PRINTS" id="PR00176">
    <property type="entry name" value="NANEUSMPORT"/>
</dbReference>
<dbReference type="PANTHER" id="PTHR42948:SF1">
    <property type="entry name" value="TRANSPORTER"/>
    <property type="match status" value="1"/>
</dbReference>
<feature type="transmembrane region" description="Helical" evidence="7">
    <location>
        <begin position="239"/>
        <end position="264"/>
    </location>
</feature>
<evidence type="ECO:0000256" key="2">
    <source>
        <dbReference type="ARBA" id="ARBA00022448"/>
    </source>
</evidence>
<sequence length="431" mass="46738">MVRERWSSWTGFILASIGSAVGIGNIWRFPYIVGQNGGGAFLIPYLISVFLFALPLMMLELAIGRHLQTSVGPAFRAIGERFFPVGILIVAIISLILSYYLVITSWVFAYTLFFALNRPVEFEAFTNSYYPLIFFLLTGLVVYATVRSGVREGIERLSRYLIPVLVAILLILAAYALTGSGALAGIAFYLTPDTSRLSDPLVWAAAFGQAFFSLSVGMGILITYGSYLGRTNIFRSASVIAVADILIALLAGLIIFPLVFSFGLDPAAGVNLAFVALPSVFGSVPFGAVLGLLFFTMLFVAALTSAVSMLEVPVATIIDSYGYSRGRATRLVFCAVMLLGLPSALSYTALRLELFETPLLDLGDYAFGTLGLIVAGLLVSIVAGWFMNQDWIFDEIGGSERMQRVFRFLIRYAIPLVLSVTLLAQIVRSAG</sequence>
<feature type="transmembrane region" description="Helical" evidence="7">
    <location>
        <begin position="365"/>
        <end position="387"/>
    </location>
</feature>
<dbReference type="InterPro" id="IPR037272">
    <property type="entry name" value="SNS_sf"/>
</dbReference>
<protein>
    <recommendedName>
        <fullName evidence="6">Transporter</fullName>
    </recommendedName>
</protein>
<keyword evidence="2 6" id="KW-0813">Transport</keyword>
<dbReference type="CDD" id="cd10336">
    <property type="entry name" value="SLC6sbd_Tyt1-Like"/>
    <property type="match status" value="1"/>
</dbReference>
<dbReference type="SUPFAM" id="SSF161070">
    <property type="entry name" value="SNF-like"/>
    <property type="match status" value="1"/>
</dbReference>
<dbReference type="Pfam" id="PF00209">
    <property type="entry name" value="SNF"/>
    <property type="match status" value="2"/>
</dbReference>
<dbReference type="Proteomes" id="UP000290932">
    <property type="component" value="Unassembled WGS sequence"/>
</dbReference>
<evidence type="ECO:0000313" key="8">
    <source>
        <dbReference type="EMBL" id="RXE56110.1"/>
    </source>
</evidence>
<dbReference type="RefSeq" id="WP_128693843.1">
    <property type="nucleotide sequence ID" value="NZ_LHQS01000002.1"/>
</dbReference>
<feature type="transmembrane region" description="Helical" evidence="7">
    <location>
        <begin position="160"/>
        <end position="190"/>
    </location>
</feature>
<evidence type="ECO:0000256" key="7">
    <source>
        <dbReference type="SAM" id="Phobius"/>
    </source>
</evidence>
<dbReference type="InterPro" id="IPR047218">
    <property type="entry name" value="YocR/YhdH-like"/>
</dbReference>
<feature type="transmembrane region" description="Helical" evidence="7">
    <location>
        <begin position="42"/>
        <end position="62"/>
    </location>
</feature>
<feature type="transmembrane region" description="Helical" evidence="7">
    <location>
        <begin position="408"/>
        <end position="427"/>
    </location>
</feature>
<evidence type="ECO:0000256" key="5">
    <source>
        <dbReference type="ARBA" id="ARBA00023136"/>
    </source>
</evidence>
<comment type="similarity">
    <text evidence="6">Belongs to the sodium:neurotransmitter symporter (SNF) (TC 2.A.22) family.</text>
</comment>
<dbReference type="NCBIfam" id="NF037979">
    <property type="entry name" value="Na_transp"/>
    <property type="match status" value="1"/>
</dbReference>
<evidence type="ECO:0000256" key="3">
    <source>
        <dbReference type="ARBA" id="ARBA00022692"/>
    </source>
</evidence>
<dbReference type="OrthoDB" id="99721at2157"/>
<keyword evidence="5 7" id="KW-0472">Membrane</keyword>
<organism evidence="8 9">
    <name type="scientific">Methanoculleus taiwanensis</name>
    <dbReference type="NCBI Taxonomy" id="1550565"/>
    <lineage>
        <taxon>Archaea</taxon>
        <taxon>Methanobacteriati</taxon>
        <taxon>Methanobacteriota</taxon>
        <taxon>Stenosarchaea group</taxon>
        <taxon>Methanomicrobia</taxon>
        <taxon>Methanomicrobiales</taxon>
        <taxon>Methanomicrobiaceae</taxon>
        <taxon>Methanoculleus</taxon>
    </lineage>
</organism>
<keyword evidence="6" id="KW-0769">Symport</keyword>
<keyword evidence="9" id="KW-1185">Reference proteome</keyword>
<dbReference type="PANTHER" id="PTHR42948">
    <property type="entry name" value="TRANSPORTER"/>
    <property type="match status" value="1"/>
</dbReference>
<evidence type="ECO:0000256" key="1">
    <source>
        <dbReference type="ARBA" id="ARBA00004141"/>
    </source>
</evidence>
<feature type="transmembrane region" description="Helical" evidence="7">
    <location>
        <begin position="202"/>
        <end position="227"/>
    </location>
</feature>